<dbReference type="AlphaFoldDB" id="A0A0A0E8Y5"/>
<feature type="domain" description="HTH tetR-type" evidence="3">
    <location>
        <begin position="15"/>
        <end position="75"/>
    </location>
</feature>
<gene>
    <name evidence="4" type="ORF">ATO9_22620</name>
</gene>
<proteinExistence type="predicted"/>
<feature type="DNA-binding region" description="H-T-H motif" evidence="2">
    <location>
        <begin position="38"/>
        <end position="57"/>
    </location>
</feature>
<dbReference type="STRING" id="1461694.ATO9_22620"/>
<comment type="caution">
    <text evidence="4">The sequence shown here is derived from an EMBL/GenBank/DDBJ whole genome shotgun (WGS) entry which is preliminary data.</text>
</comment>
<dbReference type="GO" id="GO:0003677">
    <property type="term" value="F:DNA binding"/>
    <property type="evidence" value="ECO:0007669"/>
    <property type="project" value="UniProtKB-UniRule"/>
</dbReference>
<dbReference type="SUPFAM" id="SSF46689">
    <property type="entry name" value="Homeodomain-like"/>
    <property type="match status" value="1"/>
</dbReference>
<name>A0A0A0E8Y5_9RHOB</name>
<dbReference type="RefSeq" id="WP_043754723.1">
    <property type="nucleotide sequence ID" value="NZ_AQQX01000027.1"/>
</dbReference>
<evidence type="ECO:0000256" key="2">
    <source>
        <dbReference type="PROSITE-ProRule" id="PRU00335"/>
    </source>
</evidence>
<keyword evidence="5" id="KW-1185">Reference proteome</keyword>
<dbReference type="Proteomes" id="UP000030004">
    <property type="component" value="Unassembled WGS sequence"/>
</dbReference>
<accession>A0A0A0E8Y5</accession>
<dbReference type="eggNOG" id="COG1309">
    <property type="taxonomic scope" value="Bacteria"/>
</dbReference>
<evidence type="ECO:0000313" key="4">
    <source>
        <dbReference type="EMBL" id="KGM46660.1"/>
    </source>
</evidence>
<protein>
    <submittedName>
        <fullName evidence="4">TetR family transcriptional regulator</fullName>
    </submittedName>
</protein>
<dbReference type="OrthoDB" id="3218408at2"/>
<dbReference type="Pfam" id="PF00440">
    <property type="entry name" value="TetR_N"/>
    <property type="match status" value="1"/>
</dbReference>
<organism evidence="4 5">
    <name type="scientific">Pseudooceanicola atlanticus</name>
    <dbReference type="NCBI Taxonomy" id="1461694"/>
    <lineage>
        <taxon>Bacteria</taxon>
        <taxon>Pseudomonadati</taxon>
        <taxon>Pseudomonadota</taxon>
        <taxon>Alphaproteobacteria</taxon>
        <taxon>Rhodobacterales</taxon>
        <taxon>Paracoccaceae</taxon>
        <taxon>Pseudooceanicola</taxon>
    </lineage>
</organism>
<sequence length="217" mass="24155">MNKNDPTDPGDKGWRGSRELWLDAAKAALLDGGIEAVKIQPLASGLNLSRTSFYWFFKDRAAILDALLDDWDASNTAALVDGCEAYGASIAEAVLNLLTVFLDETRFEPRYDTAIRGWAHQSDAVTARVAAADDRRLAAIRAMFDRFDFAPDEADARARTIYLVQIGYISLQTRESLAERMTRIPAYVKTFCGQDPTAAELERFHARHDYHPQGLPA</sequence>
<keyword evidence="1 2" id="KW-0238">DNA-binding</keyword>
<evidence type="ECO:0000256" key="1">
    <source>
        <dbReference type="ARBA" id="ARBA00023125"/>
    </source>
</evidence>
<dbReference type="InterPro" id="IPR001647">
    <property type="entry name" value="HTH_TetR"/>
</dbReference>
<dbReference type="Gene3D" id="1.10.357.10">
    <property type="entry name" value="Tetracycline Repressor, domain 2"/>
    <property type="match status" value="1"/>
</dbReference>
<evidence type="ECO:0000259" key="3">
    <source>
        <dbReference type="PROSITE" id="PS50977"/>
    </source>
</evidence>
<dbReference type="EMBL" id="AQQX01000027">
    <property type="protein sequence ID" value="KGM46660.1"/>
    <property type="molecule type" value="Genomic_DNA"/>
</dbReference>
<reference evidence="4 5" key="1">
    <citation type="journal article" date="2015" name="Antonie Van Leeuwenhoek">
        <title>Pseudooceanicola atlanticus gen. nov. sp. nov., isolated from surface seawater of the Atlantic Ocean and reclassification of Oceanicola batsensis, Oceanicola marinus, Oceanicola nitratireducens, Oceanicola nanhaiensis, Oceanicola antarcticus and Oceanicola flagellatus, as Pseudooceanicola batsensis comb. nov., Pseudooceanicola marinus comb. nov., Pseudooceanicola nitratireducens comb. nov., Pseudooceanicola nanhaiensis comb. nov., Pseudooceanicola antarcticus comb. nov., and Pseudooceanicola flagellatus comb. nov.</title>
        <authorList>
            <person name="Lai Q."/>
            <person name="Li G."/>
            <person name="Liu X."/>
            <person name="Du Y."/>
            <person name="Sun F."/>
            <person name="Shao Z."/>
        </authorList>
    </citation>
    <scope>NUCLEOTIDE SEQUENCE [LARGE SCALE GENOMIC DNA]</scope>
    <source>
        <strain evidence="4 5">22II-s11g</strain>
    </source>
</reference>
<dbReference type="PROSITE" id="PS50977">
    <property type="entry name" value="HTH_TETR_2"/>
    <property type="match status" value="1"/>
</dbReference>
<evidence type="ECO:0000313" key="5">
    <source>
        <dbReference type="Proteomes" id="UP000030004"/>
    </source>
</evidence>
<dbReference type="InterPro" id="IPR009057">
    <property type="entry name" value="Homeodomain-like_sf"/>
</dbReference>